<dbReference type="Gene3D" id="1.20.1250.20">
    <property type="entry name" value="MFS general substrate transporter like domains"/>
    <property type="match status" value="2"/>
</dbReference>
<dbReference type="KEGG" id="sale:EPH95_12505"/>
<feature type="transmembrane region" description="Helical" evidence="6">
    <location>
        <begin position="81"/>
        <end position="98"/>
    </location>
</feature>
<dbReference type="InterPro" id="IPR020846">
    <property type="entry name" value="MFS_dom"/>
</dbReference>
<keyword evidence="4 6" id="KW-1133">Transmembrane helix</keyword>
<feature type="transmembrane region" description="Helical" evidence="6">
    <location>
        <begin position="171"/>
        <end position="191"/>
    </location>
</feature>
<evidence type="ECO:0000256" key="6">
    <source>
        <dbReference type="SAM" id="Phobius"/>
    </source>
</evidence>
<feature type="transmembrane region" description="Helical" evidence="6">
    <location>
        <begin position="282"/>
        <end position="300"/>
    </location>
</feature>
<dbReference type="InterPro" id="IPR052524">
    <property type="entry name" value="MFS_Cyanate_Porter"/>
</dbReference>
<dbReference type="PANTHER" id="PTHR23523">
    <property type="match status" value="1"/>
</dbReference>
<dbReference type="InterPro" id="IPR011701">
    <property type="entry name" value="MFS"/>
</dbReference>
<protein>
    <submittedName>
        <fullName evidence="8">MFS transporter</fullName>
    </submittedName>
</protein>
<feature type="transmembrane region" description="Helical" evidence="6">
    <location>
        <begin position="341"/>
        <end position="364"/>
    </location>
</feature>
<reference evidence="9" key="1">
    <citation type="submission" date="2019-01" db="EMBL/GenBank/DDBJ databases">
        <title>Genomic analysis of Salicibibacter sp. NKC3-5.</title>
        <authorList>
            <person name="Oh Y.J."/>
        </authorList>
    </citation>
    <scope>NUCLEOTIDE SEQUENCE [LARGE SCALE GENOMIC DNA]</scope>
    <source>
        <strain evidence="9">NKC3-5</strain>
    </source>
</reference>
<evidence type="ECO:0000259" key="7">
    <source>
        <dbReference type="PROSITE" id="PS50850"/>
    </source>
</evidence>
<dbReference type="PANTHER" id="PTHR23523:SF2">
    <property type="entry name" value="2-NITROIMIDAZOLE TRANSPORTER"/>
    <property type="match status" value="1"/>
</dbReference>
<dbReference type="Pfam" id="PF07690">
    <property type="entry name" value="MFS_1"/>
    <property type="match status" value="1"/>
</dbReference>
<keyword evidence="3 6" id="KW-0812">Transmembrane</keyword>
<sequence>MDITTNRDRYYTFLLLAAVMLIAATLRSPMTSVGPLIPLLREELQVSNALIGMVNTLPLIAFGLFSPFVPILSRKIGMEKTLLIAMVILSIGTFIRSLGEISILLFGTLLVGVAIAAGNVLMPGLIKLSFPYRIGLMTGLYSVAMNVFGALASGISVPLADLELLDWRNSLQIWTILSFLAVLVLLLRLPAILSDNKKVPGQVKAQPSNNLFTSKIAWAVTIYMGLQSLIPYSLFTWLPDILLEKGFSQEDAGWLIALFQIGLLPANFIVPIIASKLNNQRVLAFASGLFFFFGLLGVSLVSSQLIVVFLLLAGVGAGTTFSLAMMFFVLRTNTVSESSQLSGMAQSIGYILAATGPIFLGAIAEWFHGWTVPLVILMVVSLLIAFFGTIAGRNETVSLKARGT</sequence>
<feature type="transmembrane region" description="Helical" evidence="6">
    <location>
        <begin position="50"/>
        <end position="69"/>
    </location>
</feature>
<dbReference type="AlphaFoldDB" id="A0A514LJ67"/>
<feature type="transmembrane region" description="Helical" evidence="6">
    <location>
        <begin position="252"/>
        <end position="270"/>
    </location>
</feature>
<evidence type="ECO:0000313" key="8">
    <source>
        <dbReference type="EMBL" id="QDI91898.1"/>
    </source>
</evidence>
<dbReference type="OrthoDB" id="9797740at2"/>
<feature type="transmembrane region" description="Helical" evidence="6">
    <location>
        <begin position="138"/>
        <end position="159"/>
    </location>
</feature>
<feature type="transmembrane region" description="Helical" evidence="6">
    <location>
        <begin position="212"/>
        <end position="232"/>
    </location>
</feature>
<dbReference type="GO" id="GO:0005886">
    <property type="term" value="C:plasma membrane"/>
    <property type="evidence" value="ECO:0007669"/>
    <property type="project" value="UniProtKB-SubCell"/>
</dbReference>
<dbReference type="CDD" id="cd17339">
    <property type="entry name" value="MFS_NIMT_CynX_like"/>
    <property type="match status" value="1"/>
</dbReference>
<keyword evidence="5 6" id="KW-0472">Membrane</keyword>
<dbReference type="Proteomes" id="UP000319756">
    <property type="component" value="Chromosome"/>
</dbReference>
<dbReference type="GO" id="GO:0022857">
    <property type="term" value="F:transmembrane transporter activity"/>
    <property type="evidence" value="ECO:0007669"/>
    <property type="project" value="InterPro"/>
</dbReference>
<dbReference type="InterPro" id="IPR036259">
    <property type="entry name" value="MFS_trans_sf"/>
</dbReference>
<accession>A0A514LJ67</accession>
<keyword evidence="9" id="KW-1185">Reference proteome</keyword>
<evidence type="ECO:0000256" key="4">
    <source>
        <dbReference type="ARBA" id="ARBA00022989"/>
    </source>
</evidence>
<evidence type="ECO:0000256" key="2">
    <source>
        <dbReference type="ARBA" id="ARBA00022448"/>
    </source>
</evidence>
<keyword evidence="2" id="KW-0813">Transport</keyword>
<dbReference type="PROSITE" id="PS50850">
    <property type="entry name" value="MFS"/>
    <property type="match status" value="1"/>
</dbReference>
<gene>
    <name evidence="8" type="ORF">EPH95_12505</name>
</gene>
<comment type="subcellular location">
    <subcellularLocation>
        <location evidence="1">Cell membrane</location>
        <topology evidence="1">Multi-pass membrane protein</topology>
    </subcellularLocation>
</comment>
<evidence type="ECO:0000256" key="5">
    <source>
        <dbReference type="ARBA" id="ARBA00023136"/>
    </source>
</evidence>
<organism evidence="8 9">
    <name type="scientific">Salicibibacter halophilus</name>
    <dbReference type="NCBI Taxonomy" id="2502791"/>
    <lineage>
        <taxon>Bacteria</taxon>
        <taxon>Bacillati</taxon>
        <taxon>Bacillota</taxon>
        <taxon>Bacilli</taxon>
        <taxon>Bacillales</taxon>
        <taxon>Bacillaceae</taxon>
        <taxon>Salicibibacter</taxon>
    </lineage>
</organism>
<feature type="transmembrane region" description="Helical" evidence="6">
    <location>
        <begin position="104"/>
        <end position="126"/>
    </location>
</feature>
<evidence type="ECO:0000256" key="1">
    <source>
        <dbReference type="ARBA" id="ARBA00004651"/>
    </source>
</evidence>
<evidence type="ECO:0000256" key="3">
    <source>
        <dbReference type="ARBA" id="ARBA00022692"/>
    </source>
</evidence>
<dbReference type="EMBL" id="CP035485">
    <property type="protein sequence ID" value="QDI91898.1"/>
    <property type="molecule type" value="Genomic_DNA"/>
</dbReference>
<dbReference type="RefSeq" id="WP_142090425.1">
    <property type="nucleotide sequence ID" value="NZ_CP035485.1"/>
</dbReference>
<name>A0A514LJ67_9BACI</name>
<dbReference type="SUPFAM" id="SSF103473">
    <property type="entry name" value="MFS general substrate transporter"/>
    <property type="match status" value="1"/>
</dbReference>
<feature type="domain" description="Major facilitator superfamily (MFS) profile" evidence="7">
    <location>
        <begin position="13"/>
        <end position="397"/>
    </location>
</feature>
<proteinExistence type="predicted"/>
<evidence type="ECO:0000313" key="9">
    <source>
        <dbReference type="Proteomes" id="UP000319756"/>
    </source>
</evidence>
<feature type="transmembrane region" description="Helical" evidence="6">
    <location>
        <begin position="370"/>
        <end position="392"/>
    </location>
</feature>
<feature type="transmembrane region" description="Helical" evidence="6">
    <location>
        <begin position="12"/>
        <end position="30"/>
    </location>
</feature>
<feature type="transmembrane region" description="Helical" evidence="6">
    <location>
        <begin position="306"/>
        <end position="329"/>
    </location>
</feature>